<evidence type="ECO:0000256" key="1">
    <source>
        <dbReference type="SAM" id="Phobius"/>
    </source>
</evidence>
<accession>A0A847RJ77</accession>
<comment type="caution">
    <text evidence="2">The sequence shown here is derived from an EMBL/GenBank/DDBJ whole genome shotgun (WGS) entry which is preliminary data.</text>
</comment>
<keyword evidence="1" id="KW-1133">Transmembrane helix</keyword>
<sequence>MKDRRSAVVMGITVMMLAIVSDLKRRHLFFDEFSGFLIMDIILALYLGFEARQMTSFNMKLQQSEFTLVLKLLILYVAAGVAISSGSAEGSKGIILWIVKALVVVTAITYGLMTLRQIKIVRKLEGNESE</sequence>
<name>A0A847RJ77_9BACT</name>
<dbReference type="EMBL" id="JABAIA010000002">
    <property type="protein sequence ID" value="NLR67089.1"/>
    <property type="molecule type" value="Genomic_DNA"/>
</dbReference>
<feature type="transmembrane region" description="Helical" evidence="1">
    <location>
        <begin position="68"/>
        <end position="88"/>
    </location>
</feature>
<keyword evidence="1" id="KW-0472">Membrane</keyword>
<dbReference type="AlphaFoldDB" id="A0A847RJ77"/>
<keyword evidence="1" id="KW-0812">Transmembrane</keyword>
<feature type="transmembrane region" description="Helical" evidence="1">
    <location>
        <begin position="94"/>
        <end position="113"/>
    </location>
</feature>
<gene>
    <name evidence="2" type="ORF">HGH92_22465</name>
</gene>
<reference evidence="2 3" key="1">
    <citation type="submission" date="2020-04" db="EMBL/GenBank/DDBJ databases">
        <authorList>
            <person name="Yin C."/>
        </authorList>
    </citation>
    <scope>NUCLEOTIDE SEQUENCE [LARGE SCALE GENOMIC DNA]</scope>
    <source>
        <strain evidence="2 3">Ae27</strain>
    </source>
</reference>
<keyword evidence="3" id="KW-1185">Reference proteome</keyword>
<evidence type="ECO:0000313" key="2">
    <source>
        <dbReference type="EMBL" id="NLR67089.1"/>
    </source>
</evidence>
<feature type="transmembrane region" description="Helical" evidence="1">
    <location>
        <begin position="7"/>
        <end position="23"/>
    </location>
</feature>
<proteinExistence type="predicted"/>
<organism evidence="2 3">
    <name type="scientific">Chitinophaga varians</name>
    <dbReference type="NCBI Taxonomy" id="2202339"/>
    <lineage>
        <taxon>Bacteria</taxon>
        <taxon>Pseudomonadati</taxon>
        <taxon>Bacteroidota</taxon>
        <taxon>Chitinophagia</taxon>
        <taxon>Chitinophagales</taxon>
        <taxon>Chitinophagaceae</taxon>
        <taxon>Chitinophaga</taxon>
    </lineage>
</organism>
<evidence type="ECO:0000313" key="3">
    <source>
        <dbReference type="Proteomes" id="UP000570474"/>
    </source>
</evidence>
<dbReference type="RefSeq" id="WP_168872979.1">
    <property type="nucleotide sequence ID" value="NZ_JABAIA010000002.1"/>
</dbReference>
<feature type="transmembrane region" description="Helical" evidence="1">
    <location>
        <begin position="29"/>
        <end position="47"/>
    </location>
</feature>
<protein>
    <submittedName>
        <fullName evidence="2">Uncharacterized protein</fullName>
    </submittedName>
</protein>
<dbReference type="Proteomes" id="UP000570474">
    <property type="component" value="Unassembled WGS sequence"/>
</dbReference>